<evidence type="ECO:0000313" key="1">
    <source>
        <dbReference type="EMBL" id="KAK3064797.1"/>
    </source>
</evidence>
<evidence type="ECO:0000313" key="2">
    <source>
        <dbReference type="Proteomes" id="UP001186974"/>
    </source>
</evidence>
<comment type="caution">
    <text evidence="1">The sequence shown here is derived from an EMBL/GenBank/DDBJ whole genome shotgun (WGS) entry which is preliminary data.</text>
</comment>
<dbReference type="Proteomes" id="UP001186974">
    <property type="component" value="Unassembled WGS sequence"/>
</dbReference>
<protein>
    <submittedName>
        <fullName evidence="1">Uncharacterized protein</fullName>
    </submittedName>
</protein>
<dbReference type="EMBL" id="JAWDJW010006424">
    <property type="protein sequence ID" value="KAK3064797.1"/>
    <property type="molecule type" value="Genomic_DNA"/>
</dbReference>
<name>A0ACC3DBV8_9PEZI</name>
<reference evidence="1" key="1">
    <citation type="submission" date="2024-09" db="EMBL/GenBank/DDBJ databases">
        <title>Black Yeasts Isolated from many extreme environments.</title>
        <authorList>
            <person name="Coleine C."/>
            <person name="Stajich J.E."/>
            <person name="Selbmann L."/>
        </authorList>
    </citation>
    <scope>NUCLEOTIDE SEQUENCE</scope>
    <source>
        <strain evidence="1">CCFEE 5737</strain>
    </source>
</reference>
<proteinExistence type="predicted"/>
<keyword evidence="2" id="KW-1185">Reference proteome</keyword>
<accession>A0ACC3DBV8</accession>
<sequence length="428" mass="48469">MPAPLSDDMRVHVNVLDTSGTRAFADGDLALVKVYYSRLVHSKKRTFSAQKTCVWNAYSGSSEPLVLKVKIEDSAHQSDNRKGILSRMDVSKAMFDAFINRILAYNYRTHIGLITFDTRAKIVLPLTHVVENFRYKISNVVANGDTALFDALAWANDQLMSYSSKYPEVKKRIVCLSDGKDNTSNKPAHEIVRKFVQDKVIVDSFCIGEEDNEKLRGISYPTGGYKFAPKTLEQAMAICKMEPVLNQLELPSIRYPPESTRSDTINAPKVASGKATSEVVTRDSFPKRKEHPHLESDMSFWKVVMVGPQDSAYTGGTFVLYLHLEENYPTFPPKGRFVTSIFHPNINRHGRICHSIFDRNWTSDTTLVQVLNIVYSLLLVPKFSDPVNAVITLDFHHDQVAFQDEVKEHIAKHAKKTREEWRGEILDG</sequence>
<gene>
    <name evidence="1" type="ORF">LTS18_003847</name>
</gene>
<organism evidence="1 2">
    <name type="scientific">Coniosporium uncinatum</name>
    <dbReference type="NCBI Taxonomy" id="93489"/>
    <lineage>
        <taxon>Eukaryota</taxon>
        <taxon>Fungi</taxon>
        <taxon>Dikarya</taxon>
        <taxon>Ascomycota</taxon>
        <taxon>Pezizomycotina</taxon>
        <taxon>Dothideomycetes</taxon>
        <taxon>Dothideomycetes incertae sedis</taxon>
        <taxon>Coniosporium</taxon>
    </lineage>
</organism>